<reference evidence="1 2" key="1">
    <citation type="journal article" date="2011" name="Genome Res.">
        <title>Comparative genomics of citric-acid-producing Aspergillus niger ATCC 1015 versus enzyme-producing CBS 513.88.</title>
        <authorList>
            <person name="Andersen M.R."/>
            <person name="Salazar M.P."/>
            <person name="Schaap P.J."/>
            <person name="van de Vondervoort P.J."/>
            <person name="Culley D."/>
            <person name="Thykaer J."/>
            <person name="Frisvad J.C."/>
            <person name="Nielsen K.F."/>
            <person name="Albang R."/>
            <person name="Albermann K."/>
            <person name="Berka R.M."/>
            <person name="Braus G.H."/>
            <person name="Braus-Stromeyer S.A."/>
            <person name="Corrochano L.M."/>
            <person name="Dai Z."/>
            <person name="van Dijck P.W."/>
            <person name="Hofmann G."/>
            <person name="Lasure L.L."/>
            <person name="Magnuson J.K."/>
            <person name="Menke H."/>
            <person name="Meijer M."/>
            <person name="Meijer S.L."/>
            <person name="Nielsen J.B."/>
            <person name="Nielsen M.L."/>
            <person name="van Ooyen A.J."/>
            <person name="Pel H.J."/>
            <person name="Poulsen L."/>
            <person name="Samson R.A."/>
            <person name="Stam H."/>
            <person name="Tsang A."/>
            <person name="van den Brink J.M."/>
            <person name="Atkins A."/>
            <person name="Aerts A."/>
            <person name="Shapiro H."/>
            <person name="Pangilinan J."/>
            <person name="Salamov A."/>
            <person name="Lou Y."/>
            <person name="Lindquist E."/>
            <person name="Lucas S."/>
            <person name="Grimwood J."/>
            <person name="Grigoriev I.V."/>
            <person name="Kubicek C.P."/>
            <person name="Martinez D."/>
            <person name="van Peij N.N."/>
            <person name="Roubos J.A."/>
            <person name="Nielsen J."/>
            <person name="Baker S.E."/>
        </authorList>
    </citation>
    <scope>NUCLEOTIDE SEQUENCE [LARGE SCALE GENOMIC DNA]</scope>
    <source>
        <strain evidence="2">ATCC 1015 / CBS 113.46 / FGSC A1144 / LSHB Ac4 / NCTC 3858a / NRRL 328 / USDA 3528.7</strain>
    </source>
</reference>
<organism evidence="1 2">
    <name type="scientific">Aspergillus niger (strain ATCC 1015 / CBS 113.46 / FGSC A1144 / LSHB Ac4 / NCTC 3858a / NRRL 328 / USDA 3528.7)</name>
    <dbReference type="NCBI Taxonomy" id="380704"/>
    <lineage>
        <taxon>Eukaryota</taxon>
        <taxon>Fungi</taxon>
        <taxon>Dikarya</taxon>
        <taxon>Ascomycota</taxon>
        <taxon>Pezizomycotina</taxon>
        <taxon>Eurotiomycetes</taxon>
        <taxon>Eurotiomycetidae</taxon>
        <taxon>Eurotiales</taxon>
        <taxon>Aspergillaceae</taxon>
        <taxon>Aspergillus</taxon>
        <taxon>Aspergillus subgen. Circumdati</taxon>
    </lineage>
</organism>
<protein>
    <recommendedName>
        <fullName evidence="3">Aminoglycoside phosphotransferase domain-containing protein</fullName>
    </recommendedName>
</protein>
<evidence type="ECO:0000313" key="2">
    <source>
        <dbReference type="Proteomes" id="UP000009038"/>
    </source>
</evidence>
<accession>G3XX54</accession>
<dbReference type="HOGENOM" id="CLU_794483_0_0_1"/>
<dbReference type="OrthoDB" id="10003767at2759"/>
<dbReference type="GO" id="GO:0005739">
    <property type="term" value="C:mitochondrion"/>
    <property type="evidence" value="ECO:0007669"/>
    <property type="project" value="TreeGrafter"/>
</dbReference>
<evidence type="ECO:0000313" key="1">
    <source>
        <dbReference type="EMBL" id="EHA24924.1"/>
    </source>
</evidence>
<gene>
    <name evidence="1" type="ORF">ASPNIDRAFT_121899</name>
</gene>
<proteinExistence type="predicted"/>
<comment type="caution">
    <text evidence="1">The sequence shown here is derived from an EMBL/GenBank/DDBJ whole genome shotgun (WGS) entry which is preliminary data.</text>
</comment>
<dbReference type="AlphaFoldDB" id="G3XX54"/>
<dbReference type="PANTHER" id="PTHR36091:SF2">
    <property type="entry name" value="AMINOGLYCOSIDE PHOSPHOTRANSFERASE DOMAIN-CONTAINING PROTEIN"/>
    <property type="match status" value="1"/>
</dbReference>
<dbReference type="EMBL" id="ACJE01000008">
    <property type="protein sequence ID" value="EHA24924.1"/>
    <property type="molecule type" value="Genomic_DNA"/>
</dbReference>
<name>G3XX54_ASPNA</name>
<dbReference type="Proteomes" id="UP000009038">
    <property type="component" value="Unassembled WGS sequence"/>
</dbReference>
<dbReference type="STRING" id="380704.G3XX54"/>
<evidence type="ECO:0008006" key="3">
    <source>
        <dbReference type="Google" id="ProtNLM"/>
    </source>
</evidence>
<sequence>MISSCSSRIRKSFCSSRRPRILHPRSLGHLQPVRALTTTECARQSTVASHGDLFRYTSGRWLVNEHLRLSERFLEFDVLALQSIVSTASGHSVSELRSFTNLSEGGYNPPEHYAVASEAATLDYLRLHGLHAPEDQYKIMTQIVDVETRLMSLKFPASGSLYYLKDLPSEKRTRLDDPNSMEFCIGPIAHYSWWHDERGIMDIDRGPYLVNYLKVVPSLDHTNKLSLDRPVMRHPDLQPNNILVSDKNDIIGLSVILRQRLFKSAEYPEDVVRETFDLDMQQKEADVAMEQMRHALGVDVLGWVPNEGYEAARRLACDMKVQMLEAAETPDEVIAIRDHFPFDDFDERG</sequence>
<dbReference type="InterPro" id="IPR051035">
    <property type="entry name" value="Mito_inheritance_9"/>
</dbReference>
<dbReference type="PANTHER" id="PTHR36091">
    <property type="entry name" value="ALTERED INHERITANCE OF MITOCHONDRIA PROTEIN 9, MITOCHONDRIAL"/>
    <property type="match status" value="1"/>
</dbReference>